<feature type="domain" description="Major facilitator superfamily (MFS) profile" evidence="8">
    <location>
        <begin position="16"/>
        <end position="457"/>
    </location>
</feature>
<feature type="transmembrane region" description="Helical" evidence="7">
    <location>
        <begin position="124"/>
        <end position="145"/>
    </location>
</feature>
<organism evidence="10">
    <name type="scientific">Drosophila persimilis</name>
    <name type="common">Fruit fly</name>
    <dbReference type="NCBI Taxonomy" id="7234"/>
    <lineage>
        <taxon>Eukaryota</taxon>
        <taxon>Metazoa</taxon>
        <taxon>Ecdysozoa</taxon>
        <taxon>Arthropoda</taxon>
        <taxon>Hexapoda</taxon>
        <taxon>Insecta</taxon>
        <taxon>Pterygota</taxon>
        <taxon>Neoptera</taxon>
        <taxon>Endopterygota</taxon>
        <taxon>Diptera</taxon>
        <taxon>Brachycera</taxon>
        <taxon>Muscomorpha</taxon>
        <taxon>Ephydroidea</taxon>
        <taxon>Drosophilidae</taxon>
        <taxon>Drosophila</taxon>
        <taxon>Sophophora</taxon>
    </lineage>
</organism>
<gene>
    <name evidence="9" type="primary">Dper\GL17102</name>
    <name evidence="9" type="ORF">Dper_GL17102</name>
</gene>
<dbReference type="PANTHER" id="PTHR23503">
    <property type="entry name" value="SOLUTE CARRIER FAMILY 2"/>
    <property type="match status" value="1"/>
</dbReference>
<dbReference type="SUPFAM" id="SSF103473">
    <property type="entry name" value="MFS general substrate transporter"/>
    <property type="match status" value="1"/>
</dbReference>
<dbReference type="AlphaFoldDB" id="B4GGP3"/>
<dbReference type="NCBIfam" id="TIGR00879">
    <property type="entry name" value="SP"/>
    <property type="match status" value="1"/>
</dbReference>
<name>B4GGP3_DROPE</name>
<dbReference type="PRINTS" id="PR00171">
    <property type="entry name" value="SUGRTRNSPORT"/>
</dbReference>
<dbReference type="GO" id="GO:0015149">
    <property type="term" value="F:hexose transmembrane transporter activity"/>
    <property type="evidence" value="ECO:0007669"/>
    <property type="project" value="TreeGrafter"/>
</dbReference>
<feature type="transmembrane region" description="Helical" evidence="7">
    <location>
        <begin position="187"/>
        <end position="208"/>
    </location>
</feature>
<feature type="transmembrane region" description="Helical" evidence="7">
    <location>
        <begin position="432"/>
        <end position="453"/>
    </location>
</feature>
<dbReference type="InterPro" id="IPR020846">
    <property type="entry name" value="MFS_dom"/>
</dbReference>
<reference evidence="9 10" key="1">
    <citation type="journal article" date="2007" name="Nature">
        <title>Evolution of genes and genomes on the Drosophila phylogeny.</title>
        <authorList>
            <consortium name="Drosophila 12 Genomes Consortium"/>
            <person name="Clark A.G."/>
            <person name="Eisen M.B."/>
            <person name="Smith D.R."/>
            <person name="Bergman C.M."/>
            <person name="Oliver B."/>
            <person name="Markow T.A."/>
            <person name="Kaufman T.C."/>
            <person name="Kellis M."/>
            <person name="Gelbart W."/>
            <person name="Iyer V.N."/>
            <person name="Pollard D.A."/>
            <person name="Sackton T.B."/>
            <person name="Larracuente A.M."/>
            <person name="Singh N.D."/>
            <person name="Abad J.P."/>
            <person name="Abt D.N."/>
            <person name="Adryan B."/>
            <person name="Aguade M."/>
            <person name="Akashi H."/>
            <person name="Anderson W.W."/>
            <person name="Aquadro C.F."/>
            <person name="Ardell D.H."/>
            <person name="Arguello R."/>
            <person name="Artieri C.G."/>
            <person name="Barbash D.A."/>
            <person name="Barker D."/>
            <person name="Barsanti P."/>
            <person name="Batterham P."/>
            <person name="Batzoglou S."/>
            <person name="Begun D."/>
            <person name="Bhutkar A."/>
            <person name="Blanco E."/>
            <person name="Bosak S.A."/>
            <person name="Bradley R.K."/>
            <person name="Brand A.D."/>
            <person name="Brent M.R."/>
            <person name="Brooks A.N."/>
            <person name="Brown R.H."/>
            <person name="Butlin R.K."/>
            <person name="Caggese C."/>
            <person name="Calvi B.R."/>
            <person name="Bernardo de Carvalho A."/>
            <person name="Caspi A."/>
            <person name="Castrezana S."/>
            <person name="Celniker S.E."/>
            <person name="Chang J.L."/>
            <person name="Chapple C."/>
            <person name="Chatterji S."/>
            <person name="Chinwalla A."/>
            <person name="Civetta A."/>
            <person name="Clifton S.W."/>
            <person name="Comeron J.M."/>
            <person name="Costello J.C."/>
            <person name="Coyne J.A."/>
            <person name="Daub J."/>
            <person name="David R.G."/>
            <person name="Delcher A.L."/>
            <person name="Delehaunty K."/>
            <person name="Do C.B."/>
            <person name="Ebling H."/>
            <person name="Edwards K."/>
            <person name="Eickbush T."/>
            <person name="Evans J.D."/>
            <person name="Filipski A."/>
            <person name="Findeiss S."/>
            <person name="Freyhult E."/>
            <person name="Fulton L."/>
            <person name="Fulton R."/>
            <person name="Garcia A.C."/>
            <person name="Gardiner A."/>
            <person name="Garfield D.A."/>
            <person name="Garvin B.E."/>
            <person name="Gibson G."/>
            <person name="Gilbert D."/>
            <person name="Gnerre S."/>
            <person name="Godfrey J."/>
            <person name="Good R."/>
            <person name="Gotea V."/>
            <person name="Gravely B."/>
            <person name="Greenberg A.J."/>
            <person name="Griffiths-Jones S."/>
            <person name="Gross S."/>
            <person name="Guigo R."/>
            <person name="Gustafson E.A."/>
            <person name="Haerty W."/>
            <person name="Hahn M.W."/>
            <person name="Halligan D.L."/>
            <person name="Halpern A.L."/>
            <person name="Halter G.M."/>
            <person name="Han M.V."/>
            <person name="Heger A."/>
            <person name="Hillier L."/>
            <person name="Hinrichs A.S."/>
            <person name="Holmes I."/>
            <person name="Hoskins R.A."/>
            <person name="Hubisz M.J."/>
            <person name="Hultmark D."/>
            <person name="Huntley M.A."/>
            <person name="Jaffe D.B."/>
            <person name="Jagadeeshan S."/>
            <person name="Jeck W.R."/>
            <person name="Johnson J."/>
            <person name="Jones C.D."/>
            <person name="Jordan W.C."/>
            <person name="Karpen G.H."/>
            <person name="Kataoka E."/>
            <person name="Keightley P.D."/>
            <person name="Kheradpour P."/>
            <person name="Kirkness E.F."/>
            <person name="Koerich L.B."/>
            <person name="Kristiansen K."/>
            <person name="Kudrna D."/>
            <person name="Kulathinal R.J."/>
            <person name="Kumar S."/>
            <person name="Kwok R."/>
            <person name="Lander E."/>
            <person name="Langley C.H."/>
            <person name="Lapoint R."/>
            <person name="Lazzaro B.P."/>
            <person name="Lee S.J."/>
            <person name="Levesque L."/>
            <person name="Li R."/>
            <person name="Lin C.F."/>
            <person name="Lin M.F."/>
            <person name="Lindblad-Toh K."/>
            <person name="Llopart A."/>
            <person name="Long M."/>
            <person name="Low L."/>
            <person name="Lozovsky E."/>
            <person name="Lu J."/>
            <person name="Luo M."/>
            <person name="Machado C.A."/>
            <person name="Makalowski W."/>
            <person name="Marzo M."/>
            <person name="Matsuda M."/>
            <person name="Matzkin L."/>
            <person name="McAllister B."/>
            <person name="McBride C.S."/>
            <person name="McKernan B."/>
            <person name="McKernan K."/>
            <person name="Mendez-Lago M."/>
            <person name="Minx P."/>
            <person name="Mollenhauer M.U."/>
            <person name="Montooth K."/>
            <person name="Mount S.M."/>
            <person name="Mu X."/>
            <person name="Myers E."/>
            <person name="Negre B."/>
            <person name="Newfeld S."/>
            <person name="Nielsen R."/>
            <person name="Noor M.A."/>
            <person name="O'Grady P."/>
            <person name="Pachter L."/>
            <person name="Papaceit M."/>
            <person name="Parisi M.J."/>
            <person name="Parisi M."/>
            <person name="Parts L."/>
            <person name="Pedersen J.S."/>
            <person name="Pesole G."/>
            <person name="Phillippy A.M."/>
            <person name="Ponting C.P."/>
            <person name="Pop M."/>
            <person name="Porcelli D."/>
            <person name="Powell J.R."/>
            <person name="Prohaska S."/>
            <person name="Pruitt K."/>
            <person name="Puig M."/>
            <person name="Quesneville H."/>
            <person name="Ram K.R."/>
            <person name="Rand D."/>
            <person name="Rasmussen M.D."/>
            <person name="Reed L.K."/>
            <person name="Reenan R."/>
            <person name="Reily A."/>
            <person name="Remington K.A."/>
            <person name="Rieger T.T."/>
            <person name="Ritchie M.G."/>
            <person name="Robin C."/>
            <person name="Rogers Y.H."/>
            <person name="Rohde C."/>
            <person name="Rozas J."/>
            <person name="Rubenfield M.J."/>
            <person name="Ruiz A."/>
            <person name="Russo S."/>
            <person name="Salzberg S.L."/>
            <person name="Sanchez-Gracia A."/>
            <person name="Saranga D.J."/>
            <person name="Sato H."/>
            <person name="Schaeffer S.W."/>
            <person name="Schatz M.C."/>
            <person name="Schlenke T."/>
            <person name="Schwartz R."/>
            <person name="Segarra C."/>
            <person name="Singh R.S."/>
            <person name="Sirot L."/>
            <person name="Sirota M."/>
            <person name="Sisneros N.B."/>
            <person name="Smith C.D."/>
            <person name="Smith T.F."/>
            <person name="Spieth J."/>
            <person name="Stage D.E."/>
            <person name="Stark A."/>
            <person name="Stephan W."/>
            <person name="Strausberg R.L."/>
            <person name="Strempel S."/>
            <person name="Sturgill D."/>
            <person name="Sutton G."/>
            <person name="Sutton G.G."/>
            <person name="Tao W."/>
            <person name="Teichmann S."/>
            <person name="Tobari Y.N."/>
            <person name="Tomimura Y."/>
            <person name="Tsolas J.M."/>
            <person name="Valente V.L."/>
            <person name="Venter E."/>
            <person name="Venter J.C."/>
            <person name="Vicario S."/>
            <person name="Vieira F.G."/>
            <person name="Vilella A.J."/>
            <person name="Villasante A."/>
            <person name="Walenz B."/>
            <person name="Wang J."/>
            <person name="Wasserman M."/>
            <person name="Watts T."/>
            <person name="Wilson D."/>
            <person name="Wilson R.K."/>
            <person name="Wing R.A."/>
            <person name="Wolfner M.F."/>
            <person name="Wong A."/>
            <person name="Wong G.K."/>
            <person name="Wu C.I."/>
            <person name="Wu G."/>
            <person name="Yamamoto D."/>
            <person name="Yang H.P."/>
            <person name="Yang S.P."/>
            <person name="Yorke J.A."/>
            <person name="Yoshida K."/>
            <person name="Zdobnov E."/>
            <person name="Zhang P."/>
            <person name="Zhang Y."/>
            <person name="Zimin A.V."/>
            <person name="Baldwin J."/>
            <person name="Abdouelleil A."/>
            <person name="Abdulkadir J."/>
            <person name="Abebe A."/>
            <person name="Abera B."/>
            <person name="Abreu J."/>
            <person name="Acer S.C."/>
            <person name="Aftuck L."/>
            <person name="Alexander A."/>
            <person name="An P."/>
            <person name="Anderson E."/>
            <person name="Anderson S."/>
            <person name="Arachi H."/>
            <person name="Azer M."/>
            <person name="Bachantsang P."/>
            <person name="Barry A."/>
            <person name="Bayul T."/>
            <person name="Berlin A."/>
            <person name="Bessette D."/>
            <person name="Bloom T."/>
            <person name="Blye J."/>
            <person name="Boguslavskiy L."/>
            <person name="Bonnet C."/>
            <person name="Boukhgalter B."/>
            <person name="Bourzgui I."/>
            <person name="Brown A."/>
            <person name="Cahill P."/>
            <person name="Channer S."/>
            <person name="Cheshatsang Y."/>
            <person name="Chuda L."/>
            <person name="Citroen M."/>
            <person name="Collymore A."/>
            <person name="Cooke P."/>
            <person name="Costello M."/>
            <person name="D'Aco K."/>
            <person name="Daza R."/>
            <person name="De Haan G."/>
            <person name="DeGray S."/>
            <person name="DeMaso C."/>
            <person name="Dhargay N."/>
            <person name="Dooley K."/>
            <person name="Dooley E."/>
            <person name="Doricent M."/>
            <person name="Dorje P."/>
            <person name="Dorjee K."/>
            <person name="Dupes A."/>
            <person name="Elong R."/>
            <person name="Falk J."/>
            <person name="Farina A."/>
            <person name="Faro S."/>
            <person name="Ferguson D."/>
            <person name="Fisher S."/>
            <person name="Foley C.D."/>
            <person name="Franke A."/>
            <person name="Friedrich D."/>
            <person name="Gadbois L."/>
            <person name="Gearin G."/>
            <person name="Gearin C.R."/>
            <person name="Giannoukos G."/>
            <person name="Goode T."/>
            <person name="Graham J."/>
            <person name="Grandbois E."/>
            <person name="Grewal S."/>
            <person name="Gyaltsen K."/>
            <person name="Hafez N."/>
            <person name="Hagos B."/>
            <person name="Hall J."/>
            <person name="Henson C."/>
            <person name="Hollinger A."/>
            <person name="Honan T."/>
            <person name="Huard M.D."/>
            <person name="Hughes L."/>
            <person name="Hurhula B."/>
            <person name="Husby M.E."/>
            <person name="Kamat A."/>
            <person name="Kanga B."/>
            <person name="Kashin S."/>
            <person name="Khazanovich D."/>
            <person name="Kisner P."/>
            <person name="Lance K."/>
            <person name="Lara M."/>
            <person name="Lee W."/>
            <person name="Lennon N."/>
            <person name="Letendre F."/>
            <person name="LeVine R."/>
            <person name="Lipovsky A."/>
            <person name="Liu X."/>
            <person name="Liu J."/>
            <person name="Liu S."/>
            <person name="Lokyitsang T."/>
            <person name="Lokyitsang Y."/>
            <person name="Lubonja R."/>
            <person name="Lui A."/>
            <person name="MacDonald P."/>
            <person name="Magnisalis V."/>
            <person name="Maru K."/>
            <person name="Matthews C."/>
            <person name="McCusker W."/>
            <person name="McDonough S."/>
            <person name="Mehta T."/>
            <person name="Meldrim J."/>
            <person name="Meneus L."/>
            <person name="Mihai O."/>
            <person name="Mihalev A."/>
            <person name="Mihova T."/>
            <person name="Mittelman R."/>
            <person name="Mlenga V."/>
            <person name="Montmayeur A."/>
            <person name="Mulrain L."/>
            <person name="Navidi A."/>
            <person name="Naylor J."/>
            <person name="Negash T."/>
            <person name="Nguyen T."/>
            <person name="Nguyen N."/>
            <person name="Nicol R."/>
            <person name="Norbu C."/>
            <person name="Norbu N."/>
            <person name="Novod N."/>
            <person name="O'Neill B."/>
            <person name="Osman S."/>
            <person name="Markiewicz E."/>
            <person name="Oyono O.L."/>
            <person name="Patti C."/>
            <person name="Phunkhang P."/>
            <person name="Pierre F."/>
            <person name="Priest M."/>
            <person name="Raghuraman S."/>
            <person name="Rege F."/>
            <person name="Reyes R."/>
            <person name="Rise C."/>
            <person name="Rogov P."/>
            <person name="Ross K."/>
            <person name="Ryan E."/>
            <person name="Settipalli S."/>
            <person name="Shea T."/>
            <person name="Sherpa N."/>
            <person name="Shi L."/>
            <person name="Shih D."/>
            <person name="Sparrow T."/>
            <person name="Spaulding J."/>
            <person name="Stalker J."/>
            <person name="Stange-Thomann N."/>
            <person name="Stavropoulos S."/>
            <person name="Stone C."/>
            <person name="Strader C."/>
            <person name="Tesfaye S."/>
            <person name="Thomson T."/>
            <person name="Thoulutsang Y."/>
            <person name="Thoulutsang D."/>
            <person name="Topham K."/>
            <person name="Topping I."/>
            <person name="Tsamla T."/>
            <person name="Vassiliev H."/>
            <person name="Vo A."/>
            <person name="Wangchuk T."/>
            <person name="Wangdi T."/>
            <person name="Weiand M."/>
            <person name="Wilkinson J."/>
            <person name="Wilson A."/>
            <person name="Yadav S."/>
            <person name="Young G."/>
            <person name="Yu Q."/>
            <person name="Zembek L."/>
            <person name="Zhong D."/>
            <person name="Zimmer A."/>
            <person name="Zwirko Z."/>
            <person name="Jaffe D.B."/>
            <person name="Alvarez P."/>
            <person name="Brockman W."/>
            <person name="Butler J."/>
            <person name="Chin C."/>
            <person name="Gnerre S."/>
            <person name="Grabherr M."/>
            <person name="Kleber M."/>
            <person name="Mauceli E."/>
            <person name="MacCallum I."/>
        </authorList>
    </citation>
    <scope>NUCLEOTIDE SEQUENCE [LARGE SCALE GENOMIC DNA]</scope>
    <source>
        <strain evidence="10">MSH-3 / Tucson 14011-0111.49</strain>
    </source>
</reference>
<sequence>MDEKKQGWTAFLLLICVCITLGAVIPIGYSFGVINAPAQFIRLWIFESAQSRYSTVLGDSQLTTLMACVASMFQVGGIVGSLVAPGCNTKLGRKGSLLVSGALLTIAAILQLFCRMASSVEMLLLGRLTGGIGAGLVYTTQPMYLVELAPAELSGSVGVFTCIGITGGVVVGQFFSFDFLLGTSKHWHCALGGYVILVIIGLAPLLWFPESPRYLMSKGNRGKTRAILVRLRKSEQRVDTELAEIEAALAVAVEKSSMADVIRNSKLTMPLIIVCSFHLVQQMSGINAIWFYSVSIFTDAGFTLEVALWLNFAEGVLNFFVALFGPWMMASFNRRIMMMLSCLLSSIFLSLLSVGLELMSSYQKVSYGCILFLSLYIVAFNLGLGPMPFFIGSEIFEVSPRPAAMALGSLTNWLSNFLLGMVFPLLQSGIGPFAFIPCSLICLYGFLLTCRYLPETRNRNPKDVAPLLQRGLKSKIK</sequence>
<keyword evidence="4 7" id="KW-0472">Membrane</keyword>
<accession>B4GGP3</accession>
<dbReference type="GO" id="GO:0016020">
    <property type="term" value="C:membrane"/>
    <property type="evidence" value="ECO:0007669"/>
    <property type="project" value="UniProtKB-SubCell"/>
</dbReference>
<evidence type="ECO:0000256" key="3">
    <source>
        <dbReference type="ARBA" id="ARBA00022989"/>
    </source>
</evidence>
<dbReference type="EMBL" id="CH479183">
    <property type="protein sequence ID" value="EDW35663.1"/>
    <property type="molecule type" value="Genomic_DNA"/>
</dbReference>
<dbReference type="InterPro" id="IPR005828">
    <property type="entry name" value="MFS_sugar_transport-like"/>
</dbReference>
<evidence type="ECO:0000313" key="10">
    <source>
        <dbReference type="Proteomes" id="UP000008744"/>
    </source>
</evidence>
<keyword evidence="3 7" id="KW-1133">Transmembrane helix</keyword>
<dbReference type="InterPro" id="IPR003663">
    <property type="entry name" value="Sugar/inositol_transpt"/>
</dbReference>
<dbReference type="PhylomeDB" id="B4GGP3"/>
<proteinExistence type="inferred from homology"/>
<dbReference type="STRING" id="7234.B4GGP3"/>
<dbReference type="Proteomes" id="UP000008744">
    <property type="component" value="Unassembled WGS sequence"/>
</dbReference>
<comment type="subcellular location">
    <subcellularLocation>
        <location evidence="1">Membrane</location>
        <topology evidence="1">Multi-pass membrane protein</topology>
    </subcellularLocation>
</comment>
<dbReference type="KEGG" id="dpe:6592793"/>
<dbReference type="Pfam" id="PF00083">
    <property type="entry name" value="Sugar_tr"/>
    <property type="match status" value="1"/>
</dbReference>
<evidence type="ECO:0000256" key="5">
    <source>
        <dbReference type="ARBA" id="ARBA00023180"/>
    </source>
</evidence>
<evidence type="ECO:0000256" key="6">
    <source>
        <dbReference type="RuleBase" id="RU003346"/>
    </source>
</evidence>
<feature type="transmembrane region" description="Helical" evidence="7">
    <location>
        <begin position="365"/>
        <end position="391"/>
    </location>
</feature>
<evidence type="ECO:0000256" key="4">
    <source>
        <dbReference type="ARBA" id="ARBA00023136"/>
    </source>
</evidence>
<feature type="transmembrane region" description="Helical" evidence="7">
    <location>
        <begin position="62"/>
        <end position="84"/>
    </location>
</feature>
<feature type="transmembrane region" description="Helical" evidence="7">
    <location>
        <begin position="96"/>
        <end position="118"/>
    </location>
</feature>
<evidence type="ECO:0000256" key="7">
    <source>
        <dbReference type="SAM" id="Phobius"/>
    </source>
</evidence>
<comment type="similarity">
    <text evidence="6">Belongs to the major facilitator superfamily. Sugar transporter (TC 2.A.1.1) family.</text>
</comment>
<feature type="transmembrane region" description="Helical" evidence="7">
    <location>
        <begin position="157"/>
        <end position="175"/>
    </location>
</feature>
<dbReference type="Gene3D" id="1.20.1250.20">
    <property type="entry name" value="MFS general substrate transporter like domains"/>
    <property type="match status" value="1"/>
</dbReference>
<feature type="transmembrane region" description="Helical" evidence="7">
    <location>
        <begin position="12"/>
        <end position="34"/>
    </location>
</feature>
<dbReference type="PANTHER" id="PTHR23503:SF127">
    <property type="entry name" value="FI08437P-RELATED"/>
    <property type="match status" value="1"/>
</dbReference>
<dbReference type="eggNOG" id="KOG0569">
    <property type="taxonomic scope" value="Eukaryota"/>
</dbReference>
<feature type="transmembrane region" description="Helical" evidence="7">
    <location>
        <begin position="336"/>
        <end position="359"/>
    </location>
</feature>
<keyword evidence="5" id="KW-0325">Glycoprotein</keyword>
<keyword evidence="2 7" id="KW-0812">Transmembrane</keyword>
<protein>
    <submittedName>
        <fullName evidence="9">GL17102</fullName>
    </submittedName>
</protein>
<evidence type="ECO:0000256" key="2">
    <source>
        <dbReference type="ARBA" id="ARBA00022692"/>
    </source>
</evidence>
<evidence type="ECO:0000256" key="1">
    <source>
        <dbReference type="ARBA" id="ARBA00004141"/>
    </source>
</evidence>
<dbReference type="GO" id="GO:0042593">
    <property type="term" value="P:glucose homeostasis"/>
    <property type="evidence" value="ECO:0007669"/>
    <property type="project" value="EnsemblMetazoa"/>
</dbReference>
<dbReference type="PROSITE" id="PS50850">
    <property type="entry name" value="MFS"/>
    <property type="match status" value="1"/>
</dbReference>
<dbReference type="CDD" id="cd17357">
    <property type="entry name" value="MFS_GLUT_Class1_2_like"/>
    <property type="match status" value="1"/>
</dbReference>
<keyword evidence="6" id="KW-0813">Transport</keyword>
<evidence type="ECO:0000259" key="8">
    <source>
        <dbReference type="PROSITE" id="PS50850"/>
    </source>
</evidence>
<dbReference type="HOGENOM" id="CLU_001265_30_11_1"/>
<keyword evidence="10" id="KW-1185">Reference proteome</keyword>
<dbReference type="OrthoDB" id="4540492at2759"/>
<dbReference type="OMA" id="TEVFVII"/>
<dbReference type="InterPro" id="IPR045263">
    <property type="entry name" value="GLUT"/>
</dbReference>
<evidence type="ECO:0000313" key="9">
    <source>
        <dbReference type="EMBL" id="EDW35663.1"/>
    </source>
</evidence>
<dbReference type="InterPro" id="IPR036259">
    <property type="entry name" value="MFS_trans_sf"/>
</dbReference>